<accession>A0A0F0CML0</accession>
<dbReference type="AlphaFoldDB" id="A0A0F0CML0"/>
<reference evidence="1 2" key="1">
    <citation type="submission" date="2015-02" db="EMBL/GenBank/DDBJ databases">
        <title>Single-cell genomics of uncultivated deep-branching MTB reveals a conserved set of magnetosome genes.</title>
        <authorList>
            <person name="Kolinko S."/>
            <person name="Richter M."/>
            <person name="Glockner F.O."/>
            <person name="Brachmann A."/>
            <person name="Schuler D."/>
        </authorList>
    </citation>
    <scope>NUCLEOTIDE SEQUENCE [LARGE SCALE GENOMIC DNA]</scope>
    <source>
        <strain evidence="1">SKK-01</strain>
    </source>
</reference>
<comment type="caution">
    <text evidence="1">The sequence shown here is derived from an EMBL/GenBank/DDBJ whole genome shotgun (WGS) entry which is preliminary data.</text>
</comment>
<evidence type="ECO:0000313" key="2">
    <source>
        <dbReference type="Proteomes" id="UP000033428"/>
    </source>
</evidence>
<protein>
    <recommendedName>
        <fullName evidence="3">DUF2764 family protein</fullName>
    </recommendedName>
</protein>
<sequence length="169" mass="20306">MPDKYYYLIASLPYLQFDSVPQITIKDFFRECEKDLSQKEYTFLIDSAASGDDPKNLKKDSSFFRAWLEFNREIQDSIFEFRTTKGARLFSAQKDDLKNALEEKNPFLREKAIEKIRWDFLEGEEYKYIFDFNRILLYFLKLRIQARLAGFDEKKGKEKFENACEVNYE</sequence>
<dbReference type="EMBL" id="JYNY01000341">
    <property type="protein sequence ID" value="KJJ84507.1"/>
    <property type="molecule type" value="Genomic_DNA"/>
</dbReference>
<dbReference type="Pfam" id="PF10962">
    <property type="entry name" value="DUF2764"/>
    <property type="match status" value="1"/>
</dbReference>
<evidence type="ECO:0008006" key="3">
    <source>
        <dbReference type="Google" id="ProtNLM"/>
    </source>
</evidence>
<gene>
    <name evidence="1" type="ORF">OMAG_001611</name>
</gene>
<name>A0A0F0CML0_9BACT</name>
<evidence type="ECO:0000313" key="1">
    <source>
        <dbReference type="EMBL" id="KJJ84507.1"/>
    </source>
</evidence>
<organism evidence="1 2">
    <name type="scientific">Candidatus Omnitrophus magneticus</name>
    <dbReference type="NCBI Taxonomy" id="1609969"/>
    <lineage>
        <taxon>Bacteria</taxon>
        <taxon>Pseudomonadati</taxon>
        <taxon>Candidatus Omnitrophota</taxon>
        <taxon>Candidatus Omnitrophus</taxon>
    </lineage>
</organism>
<dbReference type="InterPro" id="IPR024492">
    <property type="entry name" value="DUF2764"/>
</dbReference>
<keyword evidence="2" id="KW-1185">Reference proteome</keyword>
<dbReference type="Proteomes" id="UP000033428">
    <property type="component" value="Unassembled WGS sequence"/>
</dbReference>
<proteinExistence type="predicted"/>